<dbReference type="EMBL" id="CAUEEQ010053485">
    <property type="protein sequence ID" value="CAJ0961714.1"/>
    <property type="molecule type" value="Genomic_DNA"/>
</dbReference>
<proteinExistence type="predicted"/>
<gene>
    <name evidence="1" type="ORF">RIMI_LOCUS17926130</name>
</gene>
<sequence>MQWPEEKKALNPMVGFNYVSPSWARAKGSSKQLPRTLKMKMVEAHKSGEGCKKIAKCFQVVLSSVRMSCSTSRGCMAPRLPSPLSL</sequence>
<name>A0ABN9M8G8_9NEOB</name>
<comment type="caution">
    <text evidence="1">The sequence shown here is derived from an EMBL/GenBank/DDBJ whole genome shotgun (WGS) entry which is preliminary data.</text>
</comment>
<dbReference type="Gene3D" id="1.10.10.10">
    <property type="entry name" value="Winged helix-like DNA-binding domain superfamily/Winged helix DNA-binding domain"/>
    <property type="match status" value="1"/>
</dbReference>
<evidence type="ECO:0000313" key="2">
    <source>
        <dbReference type="Proteomes" id="UP001176940"/>
    </source>
</evidence>
<dbReference type="InterPro" id="IPR036388">
    <property type="entry name" value="WH-like_DNA-bd_sf"/>
</dbReference>
<keyword evidence="2" id="KW-1185">Reference proteome</keyword>
<protein>
    <submittedName>
        <fullName evidence="1">Uncharacterized protein</fullName>
    </submittedName>
</protein>
<accession>A0ABN9M8G8</accession>
<dbReference type="Proteomes" id="UP001176940">
    <property type="component" value="Unassembled WGS sequence"/>
</dbReference>
<reference evidence="1" key="1">
    <citation type="submission" date="2023-07" db="EMBL/GenBank/DDBJ databases">
        <authorList>
            <person name="Stuckert A."/>
        </authorList>
    </citation>
    <scope>NUCLEOTIDE SEQUENCE</scope>
</reference>
<evidence type="ECO:0000313" key="1">
    <source>
        <dbReference type="EMBL" id="CAJ0961714.1"/>
    </source>
</evidence>
<organism evidence="1 2">
    <name type="scientific">Ranitomeya imitator</name>
    <name type="common">mimic poison frog</name>
    <dbReference type="NCBI Taxonomy" id="111125"/>
    <lineage>
        <taxon>Eukaryota</taxon>
        <taxon>Metazoa</taxon>
        <taxon>Chordata</taxon>
        <taxon>Craniata</taxon>
        <taxon>Vertebrata</taxon>
        <taxon>Euteleostomi</taxon>
        <taxon>Amphibia</taxon>
        <taxon>Batrachia</taxon>
        <taxon>Anura</taxon>
        <taxon>Neobatrachia</taxon>
        <taxon>Hyloidea</taxon>
        <taxon>Dendrobatidae</taxon>
        <taxon>Dendrobatinae</taxon>
        <taxon>Ranitomeya</taxon>
    </lineage>
</organism>